<feature type="region of interest" description="Disordered" evidence="10">
    <location>
        <begin position="1"/>
        <end position="21"/>
    </location>
</feature>
<dbReference type="Proteomes" id="UP001162156">
    <property type="component" value="Unassembled WGS sequence"/>
</dbReference>
<dbReference type="Pfam" id="PF02770">
    <property type="entry name" value="Acyl-CoA_dh_M"/>
    <property type="match status" value="1"/>
</dbReference>
<dbReference type="InterPro" id="IPR009075">
    <property type="entry name" value="AcylCo_DH/oxidase_C"/>
</dbReference>
<keyword evidence="5 9" id="KW-0274">FAD</keyword>
<dbReference type="InterPro" id="IPR009100">
    <property type="entry name" value="AcylCoA_DH/oxidase_NM_dom_sf"/>
</dbReference>
<organism evidence="14 15">
    <name type="scientific">Rhamnusium bicolor</name>
    <dbReference type="NCBI Taxonomy" id="1586634"/>
    <lineage>
        <taxon>Eukaryota</taxon>
        <taxon>Metazoa</taxon>
        <taxon>Ecdysozoa</taxon>
        <taxon>Arthropoda</taxon>
        <taxon>Hexapoda</taxon>
        <taxon>Insecta</taxon>
        <taxon>Pterygota</taxon>
        <taxon>Neoptera</taxon>
        <taxon>Endopterygota</taxon>
        <taxon>Coleoptera</taxon>
        <taxon>Polyphaga</taxon>
        <taxon>Cucujiformia</taxon>
        <taxon>Chrysomeloidea</taxon>
        <taxon>Cerambycidae</taxon>
        <taxon>Lepturinae</taxon>
        <taxon>Rhagiini</taxon>
        <taxon>Rhamnusium</taxon>
    </lineage>
</organism>
<dbReference type="PANTHER" id="PTHR43884:SF9">
    <property type="entry name" value="COMPLEX I ASSEMBLY FACTOR ACAD9, MITOCHONDRIAL"/>
    <property type="match status" value="1"/>
</dbReference>
<evidence type="ECO:0000256" key="2">
    <source>
        <dbReference type="ARBA" id="ARBA00004173"/>
    </source>
</evidence>
<comment type="similarity">
    <text evidence="3 9">Belongs to the acyl-CoA dehydrogenase family.</text>
</comment>
<accession>A0AAV8XHF8</accession>
<dbReference type="InterPro" id="IPR049448">
    <property type="entry name" value="ACAD9/ACADV-like_C"/>
</dbReference>
<dbReference type="GO" id="GO:0003995">
    <property type="term" value="F:acyl-CoA dehydrogenase activity"/>
    <property type="evidence" value="ECO:0007669"/>
    <property type="project" value="TreeGrafter"/>
</dbReference>
<dbReference type="Pfam" id="PF00441">
    <property type="entry name" value="Acyl-CoA_dh_1"/>
    <property type="match status" value="1"/>
</dbReference>
<keyword evidence="4 9" id="KW-0285">Flavoprotein</keyword>
<evidence type="ECO:0000313" key="14">
    <source>
        <dbReference type="EMBL" id="KAJ8937474.1"/>
    </source>
</evidence>
<keyword evidence="8" id="KW-0496">Mitochondrion</keyword>
<keyword evidence="15" id="KW-1185">Reference proteome</keyword>
<feature type="compositionally biased region" description="Polar residues" evidence="10">
    <location>
        <begin position="1"/>
        <end position="15"/>
    </location>
</feature>
<evidence type="ECO:0000259" key="13">
    <source>
        <dbReference type="Pfam" id="PF21343"/>
    </source>
</evidence>
<evidence type="ECO:0000256" key="7">
    <source>
        <dbReference type="ARBA" id="ARBA00023002"/>
    </source>
</evidence>
<evidence type="ECO:0000256" key="1">
    <source>
        <dbReference type="ARBA" id="ARBA00001974"/>
    </source>
</evidence>
<dbReference type="GO" id="GO:0005739">
    <property type="term" value="C:mitochondrion"/>
    <property type="evidence" value="ECO:0007669"/>
    <property type="project" value="UniProtKB-SubCell"/>
</dbReference>
<evidence type="ECO:0000259" key="12">
    <source>
        <dbReference type="Pfam" id="PF02770"/>
    </source>
</evidence>
<dbReference type="InterPro" id="IPR037069">
    <property type="entry name" value="AcylCoA_DH/ox_N_sf"/>
</dbReference>
<evidence type="ECO:0000313" key="15">
    <source>
        <dbReference type="Proteomes" id="UP001162156"/>
    </source>
</evidence>
<gene>
    <name evidence="14" type="ORF">NQ314_011863</name>
</gene>
<evidence type="ECO:0000256" key="8">
    <source>
        <dbReference type="ARBA" id="ARBA00023128"/>
    </source>
</evidence>
<feature type="domain" description="Acyl-CoA oxidase/dehydrogenase middle" evidence="12">
    <location>
        <begin position="166"/>
        <end position="251"/>
    </location>
</feature>
<evidence type="ECO:0000256" key="9">
    <source>
        <dbReference type="RuleBase" id="RU362125"/>
    </source>
</evidence>
<dbReference type="SUPFAM" id="SSF47203">
    <property type="entry name" value="Acyl-CoA dehydrogenase C-terminal domain-like"/>
    <property type="match status" value="1"/>
</dbReference>
<protein>
    <recommendedName>
        <fullName evidence="16">Acyl-CoA dehydrogenase family member 9, mitochondrial</fullName>
    </recommendedName>
</protein>
<dbReference type="GO" id="GO:0050660">
    <property type="term" value="F:flavin adenine dinucleotide binding"/>
    <property type="evidence" value="ECO:0007669"/>
    <property type="project" value="InterPro"/>
</dbReference>
<evidence type="ECO:0000256" key="3">
    <source>
        <dbReference type="ARBA" id="ARBA00009347"/>
    </source>
</evidence>
<dbReference type="Gene3D" id="2.40.110.10">
    <property type="entry name" value="Butyryl-CoA Dehydrogenase, subunit A, domain 2"/>
    <property type="match status" value="1"/>
</dbReference>
<evidence type="ECO:0000256" key="6">
    <source>
        <dbReference type="ARBA" id="ARBA00022946"/>
    </source>
</evidence>
<dbReference type="InterPro" id="IPR036250">
    <property type="entry name" value="AcylCo_DH-like_C"/>
</dbReference>
<dbReference type="PANTHER" id="PTHR43884">
    <property type="entry name" value="ACYL-COA DEHYDROGENASE"/>
    <property type="match status" value="1"/>
</dbReference>
<keyword evidence="7 9" id="KW-0560">Oxidoreductase</keyword>
<comment type="caution">
    <text evidence="14">The sequence shown here is derived from an EMBL/GenBank/DDBJ whole genome shotgun (WGS) entry which is preliminary data.</text>
</comment>
<evidence type="ECO:0000256" key="10">
    <source>
        <dbReference type="SAM" id="MobiDB-lite"/>
    </source>
</evidence>
<evidence type="ECO:0000259" key="11">
    <source>
        <dbReference type="Pfam" id="PF00441"/>
    </source>
</evidence>
<dbReference type="EMBL" id="JANEYF010003318">
    <property type="protein sequence ID" value="KAJ8937474.1"/>
    <property type="molecule type" value="Genomic_DNA"/>
</dbReference>
<dbReference type="InterPro" id="IPR046373">
    <property type="entry name" value="Acyl-CoA_Oxase/DH_mid-dom_sf"/>
</dbReference>
<dbReference type="Pfam" id="PF21343">
    <property type="entry name" value="ACAD9-ACADV_C"/>
    <property type="match status" value="1"/>
</dbReference>
<sequence>MLIKNTYSTSTQPAIKNTGESDEQQLKDFETLTNITKKIRVFDTDILTYPQLEKEDVDNLEQHITPLENLVKQKHMVDCDTLSDKNFRQNLSDYKAIGLQASQFLDGRECNVTESNRFLEILSQHKLRDNIIHNEQLGVQVLVKFANDQQKKKYLHRIMKGELLTAFCLTEAVLSKINSIQTKGTLSDDKKTWILNGEKSCIINGISADVLIVVALTEIVSKDIIKEPKLTAFIVEKDSPGIYYKKIDSSVEVADITFSDTPVPVENIIGEVNKAEGIITSIVPEFRLSTGSACITLTKKIINNLAKNILQSSNDINVLFKTDAIRGKIGEVATDLYAMESAVYLTSGLIDSYENQDCALESAIVKVFCAEKCMDSSLISLDLLGAQTISDSHWAVESHKEALRYWTLYETNDSLKIIVALLGLQYAGTKLNETVKKLRNPLFYATYILKRMWSNRRNIADNPKLDLELAEYLHPSMYMAAQQLEYCVKRLQFATEMLFARCGPNIVNQHMDLRRLAECIIDIYVMSACVGRASRAYCIGLQHGDYEMLMATTFCIKAVERVKDNVHKIYVGEVNTNDVNYRTITKRVFKHKGYFPKHPLTRNF</sequence>
<name>A0AAV8XHF8_9CUCU</name>
<proteinExistence type="inferred from homology"/>
<dbReference type="SUPFAM" id="SSF56645">
    <property type="entry name" value="Acyl-CoA dehydrogenase NM domain-like"/>
    <property type="match status" value="1"/>
</dbReference>
<reference evidence="14" key="1">
    <citation type="journal article" date="2023" name="Insect Mol. Biol.">
        <title>Genome sequencing provides insights into the evolution of gene families encoding plant cell wall-degrading enzymes in longhorned beetles.</title>
        <authorList>
            <person name="Shin N.R."/>
            <person name="Okamura Y."/>
            <person name="Kirsch R."/>
            <person name="Pauchet Y."/>
        </authorList>
    </citation>
    <scope>NUCLEOTIDE SEQUENCE</scope>
    <source>
        <strain evidence="14">RBIC_L_NR</strain>
    </source>
</reference>
<comment type="subcellular location">
    <subcellularLocation>
        <location evidence="2">Mitochondrion</location>
    </subcellularLocation>
</comment>
<feature type="domain" description="ACAD9/ACADV-like C-terminal" evidence="13">
    <location>
        <begin position="476"/>
        <end position="594"/>
    </location>
</feature>
<dbReference type="InterPro" id="IPR006091">
    <property type="entry name" value="Acyl-CoA_Oxase/DH_mid-dom"/>
</dbReference>
<dbReference type="Gene3D" id="1.10.540.10">
    <property type="entry name" value="Acyl-CoA dehydrogenase/oxidase, N-terminal domain"/>
    <property type="match status" value="1"/>
</dbReference>
<dbReference type="Gene3D" id="1.20.140.10">
    <property type="entry name" value="Butyryl-CoA Dehydrogenase, subunit A, domain 3"/>
    <property type="match status" value="2"/>
</dbReference>
<evidence type="ECO:0000256" key="5">
    <source>
        <dbReference type="ARBA" id="ARBA00022827"/>
    </source>
</evidence>
<dbReference type="GO" id="GO:0006631">
    <property type="term" value="P:fatty acid metabolic process"/>
    <property type="evidence" value="ECO:0007669"/>
    <property type="project" value="UniProtKB-ARBA"/>
</dbReference>
<evidence type="ECO:0008006" key="16">
    <source>
        <dbReference type="Google" id="ProtNLM"/>
    </source>
</evidence>
<keyword evidence="6" id="KW-0809">Transit peptide</keyword>
<comment type="cofactor">
    <cofactor evidence="1 9">
        <name>FAD</name>
        <dbReference type="ChEBI" id="CHEBI:57692"/>
    </cofactor>
</comment>
<dbReference type="AlphaFoldDB" id="A0AAV8XHF8"/>
<feature type="domain" description="Acyl-CoA dehydrogenase/oxidase C-terminal" evidence="11">
    <location>
        <begin position="285"/>
        <end position="410"/>
    </location>
</feature>
<evidence type="ECO:0000256" key="4">
    <source>
        <dbReference type="ARBA" id="ARBA00022630"/>
    </source>
</evidence>